<reference evidence="1" key="1">
    <citation type="submission" date="2022-08" db="EMBL/GenBank/DDBJ databases">
        <authorList>
            <person name="Gutierrez-Valencia J."/>
        </authorList>
    </citation>
    <scope>NUCLEOTIDE SEQUENCE</scope>
</reference>
<dbReference type="SUPFAM" id="SSF46579">
    <property type="entry name" value="Prefoldin"/>
    <property type="match status" value="1"/>
</dbReference>
<evidence type="ECO:0000313" key="1">
    <source>
        <dbReference type="EMBL" id="CAI0394937.1"/>
    </source>
</evidence>
<dbReference type="EMBL" id="CAMGYJ010000003">
    <property type="protein sequence ID" value="CAI0394937.1"/>
    <property type="molecule type" value="Genomic_DNA"/>
</dbReference>
<keyword evidence="2" id="KW-1185">Reference proteome</keyword>
<evidence type="ECO:0008006" key="3">
    <source>
        <dbReference type="Google" id="ProtNLM"/>
    </source>
</evidence>
<protein>
    <recommendedName>
        <fullName evidence="3">Prefoldin subunit 1</fullName>
    </recommendedName>
</protein>
<dbReference type="InterPro" id="IPR009053">
    <property type="entry name" value="Prefoldin"/>
</dbReference>
<dbReference type="GO" id="GO:0006457">
    <property type="term" value="P:protein folding"/>
    <property type="evidence" value="ECO:0007669"/>
    <property type="project" value="UniProtKB-ARBA"/>
</dbReference>
<dbReference type="AlphaFoldDB" id="A0AAV0IBA4"/>
<organism evidence="1 2">
    <name type="scientific">Linum tenue</name>
    <dbReference type="NCBI Taxonomy" id="586396"/>
    <lineage>
        <taxon>Eukaryota</taxon>
        <taxon>Viridiplantae</taxon>
        <taxon>Streptophyta</taxon>
        <taxon>Embryophyta</taxon>
        <taxon>Tracheophyta</taxon>
        <taxon>Spermatophyta</taxon>
        <taxon>Magnoliopsida</taxon>
        <taxon>eudicotyledons</taxon>
        <taxon>Gunneridae</taxon>
        <taxon>Pentapetalae</taxon>
        <taxon>rosids</taxon>
        <taxon>fabids</taxon>
        <taxon>Malpighiales</taxon>
        <taxon>Linaceae</taxon>
        <taxon>Linum</taxon>
    </lineage>
</organism>
<dbReference type="Gene3D" id="1.10.287.370">
    <property type="match status" value="1"/>
</dbReference>
<comment type="caution">
    <text evidence="1">The sequence shown here is derived from an EMBL/GenBank/DDBJ whole genome shotgun (WGS) entry which is preliminary data.</text>
</comment>
<dbReference type="Proteomes" id="UP001154282">
    <property type="component" value="Unassembled WGS sequence"/>
</dbReference>
<gene>
    <name evidence="1" type="ORF">LITE_LOCUS8531</name>
</gene>
<evidence type="ECO:0000313" key="2">
    <source>
        <dbReference type="Proteomes" id="UP001154282"/>
    </source>
</evidence>
<dbReference type="GO" id="GO:0009409">
    <property type="term" value="P:response to cold"/>
    <property type="evidence" value="ECO:0007669"/>
    <property type="project" value="UniProtKB-ARBA"/>
</dbReference>
<sequence>MATASSSVSAETKLNLVKEIRTHEVAVAELGHLPASRPVYQKSGNLFFRTTIQKATASEQKLLDSAKAKLGKLNSS</sequence>
<proteinExistence type="predicted"/>
<name>A0AAV0IBA4_9ROSI</name>
<accession>A0AAV0IBA4</accession>